<organism evidence="2">
    <name type="scientific">Desulfobacca acetoxidans</name>
    <dbReference type="NCBI Taxonomy" id="60893"/>
    <lineage>
        <taxon>Bacteria</taxon>
        <taxon>Pseudomonadati</taxon>
        <taxon>Thermodesulfobacteriota</taxon>
        <taxon>Desulfobaccia</taxon>
        <taxon>Desulfobaccales</taxon>
        <taxon>Desulfobaccaceae</taxon>
        <taxon>Desulfobacca</taxon>
    </lineage>
</organism>
<dbReference type="NCBIfam" id="TIGR02605">
    <property type="entry name" value="CxxC_CxxC_SSSS"/>
    <property type="match status" value="1"/>
</dbReference>
<proteinExistence type="predicted"/>
<dbReference type="EMBL" id="DTGR01000064">
    <property type="protein sequence ID" value="HHS28874.1"/>
    <property type="molecule type" value="Genomic_DNA"/>
</dbReference>
<dbReference type="SMART" id="SM00834">
    <property type="entry name" value="CxxC_CXXC_SSSS"/>
    <property type="match status" value="1"/>
</dbReference>
<gene>
    <name evidence="2" type="ORF">ENV52_04150</name>
</gene>
<accession>A0A7V6DP82</accession>
<evidence type="ECO:0000313" key="2">
    <source>
        <dbReference type="EMBL" id="HHS28874.1"/>
    </source>
</evidence>
<dbReference type="Pfam" id="PF09723">
    <property type="entry name" value="Zn_ribbon_8"/>
    <property type="match status" value="1"/>
</dbReference>
<evidence type="ECO:0000259" key="1">
    <source>
        <dbReference type="SMART" id="SM00834"/>
    </source>
</evidence>
<comment type="caution">
    <text evidence="2">The sequence shown here is derived from an EMBL/GenBank/DDBJ whole genome shotgun (WGS) entry which is preliminary data.</text>
</comment>
<dbReference type="Gene3D" id="2.20.28.30">
    <property type="entry name" value="RNA polymerase ii, chain L"/>
    <property type="match status" value="1"/>
</dbReference>
<feature type="domain" description="Putative regulatory protein FmdB zinc ribbon" evidence="1">
    <location>
        <begin position="1"/>
        <end position="44"/>
    </location>
</feature>
<protein>
    <submittedName>
        <fullName evidence="2">Zinc ribbon domain-containing protein</fullName>
    </submittedName>
</protein>
<name>A0A7V6DP82_9BACT</name>
<dbReference type="AlphaFoldDB" id="A0A7V6DP82"/>
<sequence length="54" mass="6118">MPTYEYLCGKCGEEFVRVMSISEYEAGKITCPKCQSDDVKQQMSAFTPKTSRKS</sequence>
<reference evidence="2" key="1">
    <citation type="journal article" date="2020" name="mSystems">
        <title>Genome- and Community-Level Interaction Insights into Carbon Utilization and Element Cycling Functions of Hydrothermarchaeota in Hydrothermal Sediment.</title>
        <authorList>
            <person name="Zhou Z."/>
            <person name="Liu Y."/>
            <person name="Xu W."/>
            <person name="Pan J."/>
            <person name="Luo Z.H."/>
            <person name="Li M."/>
        </authorList>
    </citation>
    <scope>NUCLEOTIDE SEQUENCE [LARGE SCALE GENOMIC DNA]</scope>
    <source>
        <strain evidence="2">SpSt-767</strain>
    </source>
</reference>
<dbReference type="InterPro" id="IPR013429">
    <property type="entry name" value="Regulatory_FmdB_Zinc_ribbon"/>
</dbReference>